<keyword evidence="1" id="KW-0472">Membrane</keyword>
<feature type="transmembrane region" description="Helical" evidence="1">
    <location>
        <begin position="77"/>
        <end position="101"/>
    </location>
</feature>
<evidence type="ECO:0000313" key="2">
    <source>
        <dbReference type="EMBL" id="VDO00881.1"/>
    </source>
</evidence>
<name>A0A0R3TD84_RODNA</name>
<proteinExistence type="predicted"/>
<dbReference type="Proteomes" id="UP000278807">
    <property type="component" value="Unassembled WGS sequence"/>
</dbReference>
<dbReference type="AlphaFoldDB" id="A0A0R3TD84"/>
<keyword evidence="1" id="KW-1133">Transmembrane helix</keyword>
<evidence type="ECO:0000313" key="4">
    <source>
        <dbReference type="WBParaSite" id="HNAJ_0000502301-mRNA-1"/>
    </source>
</evidence>
<keyword evidence="3" id="KW-1185">Reference proteome</keyword>
<dbReference type="WBParaSite" id="HNAJ_0000502301-mRNA-1">
    <property type="protein sequence ID" value="HNAJ_0000502301-mRNA-1"/>
    <property type="gene ID" value="HNAJ_0000502301"/>
</dbReference>
<accession>A0A0R3TD84</accession>
<sequence>MDRVTILGLKANQTYTFTFRSCLSKETIPQSCDLRTTHLTVKQGQYSSRPKDQLKQNRLLQNATEVEVEEAAPVVRIFHVLLGLAVFICITLLFVFGTLLLHR</sequence>
<evidence type="ECO:0000256" key="1">
    <source>
        <dbReference type="SAM" id="Phobius"/>
    </source>
</evidence>
<protein>
    <submittedName>
        <fullName evidence="4">Fibronectin type-III domain-containing protein</fullName>
    </submittedName>
</protein>
<reference evidence="4" key="1">
    <citation type="submission" date="2017-02" db="UniProtKB">
        <authorList>
            <consortium name="WormBaseParasite"/>
        </authorList>
    </citation>
    <scope>IDENTIFICATION</scope>
</reference>
<organism evidence="4">
    <name type="scientific">Rodentolepis nana</name>
    <name type="common">Dwarf tapeworm</name>
    <name type="synonym">Hymenolepis nana</name>
    <dbReference type="NCBI Taxonomy" id="102285"/>
    <lineage>
        <taxon>Eukaryota</taxon>
        <taxon>Metazoa</taxon>
        <taxon>Spiralia</taxon>
        <taxon>Lophotrochozoa</taxon>
        <taxon>Platyhelminthes</taxon>
        <taxon>Cestoda</taxon>
        <taxon>Eucestoda</taxon>
        <taxon>Cyclophyllidea</taxon>
        <taxon>Hymenolepididae</taxon>
        <taxon>Rodentolepis</taxon>
    </lineage>
</organism>
<gene>
    <name evidence="2" type="ORF">HNAJ_LOCUS5021</name>
</gene>
<evidence type="ECO:0000313" key="3">
    <source>
        <dbReference type="Proteomes" id="UP000278807"/>
    </source>
</evidence>
<dbReference type="EMBL" id="UZAE01003955">
    <property type="protein sequence ID" value="VDO00881.1"/>
    <property type="molecule type" value="Genomic_DNA"/>
</dbReference>
<reference evidence="2 3" key="2">
    <citation type="submission" date="2018-11" db="EMBL/GenBank/DDBJ databases">
        <authorList>
            <consortium name="Pathogen Informatics"/>
        </authorList>
    </citation>
    <scope>NUCLEOTIDE SEQUENCE [LARGE SCALE GENOMIC DNA]</scope>
</reference>
<keyword evidence="1" id="KW-0812">Transmembrane</keyword>